<feature type="chain" id="PRO_5045215367" evidence="1">
    <location>
        <begin position="30"/>
        <end position="569"/>
    </location>
</feature>
<keyword evidence="1" id="KW-0732">Signal</keyword>
<name>A0ABU7W700_9FLAO</name>
<accession>A0ABU7W700</accession>
<keyword evidence="3" id="KW-1185">Reference proteome</keyword>
<organism evidence="2 3">
    <name type="scientific">Winogradskyella poriferorum</name>
    <dbReference type="NCBI Taxonomy" id="307627"/>
    <lineage>
        <taxon>Bacteria</taxon>
        <taxon>Pseudomonadati</taxon>
        <taxon>Bacteroidota</taxon>
        <taxon>Flavobacteriia</taxon>
        <taxon>Flavobacteriales</taxon>
        <taxon>Flavobacteriaceae</taxon>
        <taxon>Winogradskyella</taxon>
    </lineage>
</organism>
<sequence>MKLLPINQQFKTIIYCLLLVLFASCSSSPEGLKTIPDNTNAVTVIDVYSLYKKGNLEDLEDLEFFKAFQKEIRNEDKKVANFLDDLKDDPRMTGVDFTKDVFMYYIDEGSDEKFICVSLDISDEEKFEEFLEDMFDKAGVDFDIKKEDLYKYFIVQNEVAFAWDSDKAIIVTAENWSSRENLDLEVEALFELKGNKQIRANKEFMTFYHNKKDINFWMSSNLFASSFYLEELEKELDVDLTDNYVSAFIEFEDDRISLQGKMFPNKEVKELMVKDNVWDHDFDNDLLKYLPEQSFANLAIAFNPSENYKIMKEQGEIESVEKEFEKEMGFELEDLVESLEGSMVFSLSNIEEMSYSYDTYRMVYNDKKTRLYDATTNEYYYEGGYEYRDTTETRTKTLPVMSLVFDLNSDKYIKKMIKKIPEGEIEEKDDYYEVKLDGSYSGYFAFDDDAFLFTNDKKSIRAFKDGGLGSNSLSGSSKLSDFSGGGYYAYLNLNYDDYPKEIKKMLKEEQNDREEEMFEIWTDFARGIELKMIDNFTLEFNLETNDNDKNSLQQLLELMDESFKSYSSL</sequence>
<protein>
    <submittedName>
        <fullName evidence="2">DUF4836 family protein</fullName>
    </submittedName>
</protein>
<feature type="signal peptide" evidence="1">
    <location>
        <begin position="1"/>
        <end position="29"/>
    </location>
</feature>
<dbReference type="PROSITE" id="PS51257">
    <property type="entry name" value="PROKAR_LIPOPROTEIN"/>
    <property type="match status" value="1"/>
</dbReference>
<reference evidence="2 3" key="1">
    <citation type="submission" date="2024-02" db="EMBL/GenBank/DDBJ databases">
        <title>Winogradskyella poriferorum JCM 12885.</title>
        <authorList>
            <person name="Zhang D.-F."/>
            <person name="Fu Z.-Y."/>
        </authorList>
    </citation>
    <scope>NUCLEOTIDE SEQUENCE [LARGE SCALE GENOMIC DNA]</scope>
    <source>
        <strain evidence="2 3">JCM 12885</strain>
    </source>
</reference>
<dbReference type="Proteomes" id="UP001356704">
    <property type="component" value="Unassembled WGS sequence"/>
</dbReference>
<dbReference type="RefSeq" id="WP_331810190.1">
    <property type="nucleotide sequence ID" value="NZ_JAZHOU010000003.1"/>
</dbReference>
<dbReference type="InterPro" id="IPR032276">
    <property type="entry name" value="DUF4836"/>
</dbReference>
<proteinExistence type="predicted"/>
<dbReference type="Pfam" id="PF16120">
    <property type="entry name" value="DUF4836"/>
    <property type="match status" value="1"/>
</dbReference>
<evidence type="ECO:0000256" key="1">
    <source>
        <dbReference type="SAM" id="SignalP"/>
    </source>
</evidence>
<dbReference type="EMBL" id="JAZHOU010000003">
    <property type="protein sequence ID" value="MEF3079430.1"/>
    <property type="molecule type" value="Genomic_DNA"/>
</dbReference>
<evidence type="ECO:0000313" key="3">
    <source>
        <dbReference type="Proteomes" id="UP001356704"/>
    </source>
</evidence>
<evidence type="ECO:0000313" key="2">
    <source>
        <dbReference type="EMBL" id="MEF3079430.1"/>
    </source>
</evidence>
<comment type="caution">
    <text evidence="2">The sequence shown here is derived from an EMBL/GenBank/DDBJ whole genome shotgun (WGS) entry which is preliminary data.</text>
</comment>
<gene>
    <name evidence="2" type="ORF">V1468_10460</name>
</gene>